<protein>
    <recommendedName>
        <fullName evidence="3">Peptidase MA superfamily protein</fullName>
    </recommendedName>
</protein>
<organism evidence="1 2">
    <name type="scientific">Flavobacterium aquicola</name>
    <dbReference type="NCBI Taxonomy" id="1682742"/>
    <lineage>
        <taxon>Bacteria</taxon>
        <taxon>Pseudomonadati</taxon>
        <taxon>Bacteroidota</taxon>
        <taxon>Flavobacteriia</taxon>
        <taxon>Flavobacteriales</taxon>
        <taxon>Flavobacteriaceae</taxon>
        <taxon>Flavobacterium</taxon>
    </lineage>
</organism>
<gene>
    <name evidence="1" type="ORF">C8P67_102405</name>
</gene>
<dbReference type="EMBL" id="QUNI01000002">
    <property type="protein sequence ID" value="REH01146.1"/>
    <property type="molecule type" value="Genomic_DNA"/>
</dbReference>
<accession>A0A3E0ESN1</accession>
<name>A0A3E0ESN1_9FLAO</name>
<evidence type="ECO:0000313" key="2">
    <source>
        <dbReference type="Proteomes" id="UP000257136"/>
    </source>
</evidence>
<evidence type="ECO:0000313" key="1">
    <source>
        <dbReference type="EMBL" id="REH01146.1"/>
    </source>
</evidence>
<dbReference type="Proteomes" id="UP000257136">
    <property type="component" value="Unassembled WGS sequence"/>
</dbReference>
<proteinExistence type="predicted"/>
<sequence>MVRIQKVFIAVLKKIKINNMKKYQQLLLIILISISSIGQNIVPNISARVDTSKVAIKQVYHLYKNYLNSRPDSIYQNPNWNVDEAKYYVKNKLRADRSSNLMFYYSNSIKYFSSYPPKILQIDSIDINRYQVKTIFEQKCPDAEDDKYTPDYITKLYAVRDSKGEFKLENTISYDTRKWKKYQYKFIKYVVHPDCNFNKDEAAKSVAFCEKIAKQFNIKAEPFTYYLLPNPDAMGKLYNFDYWMSYLGGQTFTSTKEIFTTYGKAYFPHEFVHMLFPVPKDGDAGCPMIVTEGLATWLAGPGGNTTFEEALIGVSKTFQKQDKVTFEDIMTFKIRNEFDNSILYVTGGVICKLIYEKQGEKGIWELYNCSKASFESVLEKQFQMSYKEVETLVIKTIKEYKPKK</sequence>
<reference evidence="1 2" key="1">
    <citation type="submission" date="2018-08" db="EMBL/GenBank/DDBJ databases">
        <title>Genomic Encyclopedia of Archaeal and Bacterial Type Strains, Phase II (KMG-II): from individual species to whole genera.</title>
        <authorList>
            <person name="Goeker M."/>
        </authorList>
    </citation>
    <scope>NUCLEOTIDE SEQUENCE [LARGE SCALE GENOMIC DNA]</scope>
    <source>
        <strain evidence="1 2">DSM 100880</strain>
    </source>
</reference>
<dbReference type="AlphaFoldDB" id="A0A3E0ESN1"/>
<evidence type="ECO:0008006" key="3">
    <source>
        <dbReference type="Google" id="ProtNLM"/>
    </source>
</evidence>
<keyword evidence="2" id="KW-1185">Reference proteome</keyword>
<comment type="caution">
    <text evidence="1">The sequence shown here is derived from an EMBL/GenBank/DDBJ whole genome shotgun (WGS) entry which is preliminary data.</text>
</comment>